<feature type="compositionally biased region" description="Low complexity" evidence="1">
    <location>
        <begin position="172"/>
        <end position="181"/>
    </location>
</feature>
<keyword evidence="2" id="KW-1133">Transmembrane helix</keyword>
<name>A0A2J6T2Z6_9HELO</name>
<accession>A0A2J6T2Z6</accession>
<feature type="compositionally biased region" description="Polar residues" evidence="1">
    <location>
        <begin position="214"/>
        <end position="223"/>
    </location>
</feature>
<dbReference type="EMBL" id="KZ613847">
    <property type="protein sequence ID" value="PMD57293.1"/>
    <property type="molecule type" value="Genomic_DNA"/>
</dbReference>
<gene>
    <name evidence="3" type="ORF">K444DRAFT_632411</name>
</gene>
<feature type="compositionally biased region" description="Polar residues" evidence="1">
    <location>
        <begin position="1"/>
        <end position="16"/>
    </location>
</feature>
<keyword evidence="2" id="KW-0472">Membrane</keyword>
<feature type="region of interest" description="Disordered" evidence="1">
    <location>
        <begin position="103"/>
        <end position="132"/>
    </location>
</feature>
<protein>
    <submittedName>
        <fullName evidence="3">Uncharacterized protein</fullName>
    </submittedName>
</protein>
<dbReference type="GeneID" id="36591553"/>
<dbReference type="Proteomes" id="UP000235371">
    <property type="component" value="Unassembled WGS sequence"/>
</dbReference>
<sequence>MISSTGSLTAVPTSSAVKMPSSGGMKTGAKIGTVIGVIGGSAIIGFLFYFLIFLLKHRKQEKYNAQRVAQIQAKVGRTFSSDHSGNGSFDRLESRSLTAGFDISRSATPNLRTESERRPLPPLPSQYDTGTQQSYEPYQHLSRPLTHELRNLEPLTIAQHTQLPSHYSFSGPPVTSPVSPTDMVAPPRRATPVQEFAAAQLPSHFSFSGPAVTSPVTSPTEGSNEPPPRLTPAQQYAAAQLPPHFSFQGPPPPVTNPVSPIEDPTRRPAGIQEMAAAQLPSHYSFSGPRSDFVRPVDVPARKMTPAQELASARLRSNMSPMGLAGMDD</sequence>
<reference evidence="3 4" key="1">
    <citation type="submission" date="2016-04" db="EMBL/GenBank/DDBJ databases">
        <title>A degradative enzymes factory behind the ericoid mycorrhizal symbiosis.</title>
        <authorList>
            <consortium name="DOE Joint Genome Institute"/>
            <person name="Martino E."/>
            <person name="Morin E."/>
            <person name="Grelet G."/>
            <person name="Kuo A."/>
            <person name="Kohler A."/>
            <person name="Daghino S."/>
            <person name="Barry K."/>
            <person name="Choi C."/>
            <person name="Cichocki N."/>
            <person name="Clum A."/>
            <person name="Copeland A."/>
            <person name="Hainaut M."/>
            <person name="Haridas S."/>
            <person name="Labutti K."/>
            <person name="Lindquist E."/>
            <person name="Lipzen A."/>
            <person name="Khouja H.-R."/>
            <person name="Murat C."/>
            <person name="Ohm R."/>
            <person name="Olson A."/>
            <person name="Spatafora J."/>
            <person name="Veneault-Fourrey C."/>
            <person name="Henrissat B."/>
            <person name="Grigoriev I."/>
            <person name="Martin F."/>
            <person name="Perotto S."/>
        </authorList>
    </citation>
    <scope>NUCLEOTIDE SEQUENCE [LARGE SCALE GENOMIC DNA]</scope>
    <source>
        <strain evidence="3 4">E</strain>
    </source>
</reference>
<keyword evidence="2" id="KW-0812">Transmembrane</keyword>
<dbReference type="RefSeq" id="XP_024734197.1">
    <property type="nucleotide sequence ID" value="XM_024883476.1"/>
</dbReference>
<dbReference type="AlphaFoldDB" id="A0A2J6T2Z6"/>
<evidence type="ECO:0000256" key="2">
    <source>
        <dbReference type="SAM" id="Phobius"/>
    </source>
</evidence>
<evidence type="ECO:0000256" key="1">
    <source>
        <dbReference type="SAM" id="MobiDB-lite"/>
    </source>
</evidence>
<keyword evidence="4" id="KW-1185">Reference proteome</keyword>
<feature type="region of interest" description="Disordered" evidence="1">
    <location>
        <begin position="205"/>
        <end position="231"/>
    </location>
</feature>
<feature type="transmembrane region" description="Helical" evidence="2">
    <location>
        <begin position="32"/>
        <end position="55"/>
    </location>
</feature>
<dbReference type="InParanoid" id="A0A2J6T2Z6"/>
<proteinExistence type="predicted"/>
<organism evidence="3 4">
    <name type="scientific">Hyaloscypha bicolor E</name>
    <dbReference type="NCBI Taxonomy" id="1095630"/>
    <lineage>
        <taxon>Eukaryota</taxon>
        <taxon>Fungi</taxon>
        <taxon>Dikarya</taxon>
        <taxon>Ascomycota</taxon>
        <taxon>Pezizomycotina</taxon>
        <taxon>Leotiomycetes</taxon>
        <taxon>Helotiales</taxon>
        <taxon>Hyaloscyphaceae</taxon>
        <taxon>Hyaloscypha</taxon>
        <taxon>Hyaloscypha bicolor</taxon>
    </lineage>
</organism>
<feature type="region of interest" description="Disordered" evidence="1">
    <location>
        <begin position="1"/>
        <end position="24"/>
    </location>
</feature>
<feature type="region of interest" description="Disordered" evidence="1">
    <location>
        <begin position="164"/>
        <end position="186"/>
    </location>
</feature>
<evidence type="ECO:0000313" key="4">
    <source>
        <dbReference type="Proteomes" id="UP000235371"/>
    </source>
</evidence>
<dbReference type="OrthoDB" id="3562683at2759"/>
<feature type="region of interest" description="Disordered" evidence="1">
    <location>
        <begin position="305"/>
        <end position="328"/>
    </location>
</feature>
<evidence type="ECO:0000313" key="3">
    <source>
        <dbReference type="EMBL" id="PMD57293.1"/>
    </source>
</evidence>